<dbReference type="EMBL" id="JAMXFF010000002">
    <property type="protein sequence ID" value="MCT7965020.1"/>
    <property type="molecule type" value="Genomic_DNA"/>
</dbReference>
<accession>A0ABT2MJV1</accession>
<gene>
    <name evidence="2" type="ORF">NG799_01570</name>
</gene>
<dbReference type="Proteomes" id="UP001525890">
    <property type="component" value="Unassembled WGS sequence"/>
</dbReference>
<proteinExistence type="predicted"/>
<evidence type="ECO:0000313" key="3">
    <source>
        <dbReference type="Proteomes" id="UP001525890"/>
    </source>
</evidence>
<evidence type="ECO:0000256" key="1">
    <source>
        <dbReference type="SAM" id="MobiDB-lite"/>
    </source>
</evidence>
<organism evidence="2 3">
    <name type="scientific">Laspinema palackyanum D2a</name>
    <dbReference type="NCBI Taxonomy" id="2953684"/>
    <lineage>
        <taxon>Bacteria</taxon>
        <taxon>Bacillati</taxon>
        <taxon>Cyanobacteriota</taxon>
        <taxon>Cyanophyceae</taxon>
        <taxon>Oscillatoriophycideae</taxon>
        <taxon>Oscillatoriales</taxon>
        <taxon>Laspinemataceae</taxon>
        <taxon>Laspinema</taxon>
        <taxon>Laspinema palackyanum</taxon>
    </lineage>
</organism>
<evidence type="ECO:0000313" key="2">
    <source>
        <dbReference type="EMBL" id="MCT7965020.1"/>
    </source>
</evidence>
<sequence length="100" mass="10767">MKQFIIIPRIQGLLVLLMLILFGLDLAKPGIGQFALIPSWKQSAQTSIPKIPNSLPIPSIPAIRTQTATPSAAPNKPTQPPPQRANCTVVETYAGQCQPI</sequence>
<name>A0ABT2MJV1_9CYAN</name>
<keyword evidence="3" id="KW-1185">Reference proteome</keyword>
<comment type="caution">
    <text evidence="2">The sequence shown here is derived from an EMBL/GenBank/DDBJ whole genome shotgun (WGS) entry which is preliminary data.</text>
</comment>
<reference evidence="2 3" key="1">
    <citation type="journal article" date="2022" name="Front. Microbiol.">
        <title>High genomic differentiation and limited gene flow indicate recent cryptic speciation within the genus Laspinema (cyanobacteria).</title>
        <authorList>
            <person name="Stanojkovic A."/>
            <person name="Skoupy S."/>
            <person name="Skaloud P."/>
            <person name="Dvorak P."/>
        </authorList>
    </citation>
    <scope>NUCLEOTIDE SEQUENCE [LARGE SCALE GENOMIC DNA]</scope>
    <source>
        <strain evidence="2 3">D2a</strain>
    </source>
</reference>
<dbReference type="RefSeq" id="WP_261235157.1">
    <property type="nucleotide sequence ID" value="NZ_JAMXFF010000002.1"/>
</dbReference>
<feature type="region of interest" description="Disordered" evidence="1">
    <location>
        <begin position="66"/>
        <end position="85"/>
    </location>
</feature>
<protein>
    <submittedName>
        <fullName evidence="2">Uncharacterized protein</fullName>
    </submittedName>
</protein>